<dbReference type="SUPFAM" id="SSF55931">
    <property type="entry name" value="Glutamine synthetase/guanido kinase"/>
    <property type="match status" value="1"/>
</dbReference>
<evidence type="ECO:0000256" key="4">
    <source>
        <dbReference type="ARBA" id="ARBA00022917"/>
    </source>
</evidence>
<gene>
    <name evidence="6" type="ORF">METZ01_LOCUS336821</name>
</gene>
<dbReference type="InterPro" id="IPR006075">
    <property type="entry name" value="Asn/Gln-tRNA_Trfase_suB/E_cat"/>
</dbReference>
<dbReference type="InterPro" id="IPR014746">
    <property type="entry name" value="Gln_synth/guanido_kin_cat_dom"/>
</dbReference>
<dbReference type="GO" id="GO:0006412">
    <property type="term" value="P:translation"/>
    <property type="evidence" value="ECO:0007669"/>
    <property type="project" value="UniProtKB-KW"/>
</dbReference>
<dbReference type="GO" id="GO:0050567">
    <property type="term" value="F:glutaminyl-tRNA synthase (glutamine-hydrolyzing) activity"/>
    <property type="evidence" value="ECO:0007669"/>
    <property type="project" value="TreeGrafter"/>
</dbReference>
<accession>A0A382QG27</accession>
<protein>
    <recommendedName>
        <fullName evidence="5">Aspartyl/Glutamyl-tRNA(Gln) amidotransferase subunit B/E catalytic domain-containing protein</fullName>
    </recommendedName>
</protein>
<dbReference type="EMBL" id="UINC01113982">
    <property type="protein sequence ID" value="SVC83967.1"/>
    <property type="molecule type" value="Genomic_DNA"/>
</dbReference>
<evidence type="ECO:0000313" key="6">
    <source>
        <dbReference type="EMBL" id="SVC83967.1"/>
    </source>
</evidence>
<reference evidence="6" key="1">
    <citation type="submission" date="2018-05" db="EMBL/GenBank/DDBJ databases">
        <authorList>
            <person name="Lanie J.A."/>
            <person name="Ng W.-L."/>
            <person name="Kazmierczak K.M."/>
            <person name="Andrzejewski T.M."/>
            <person name="Davidsen T.M."/>
            <person name="Wayne K.J."/>
            <person name="Tettelin H."/>
            <person name="Glass J.I."/>
            <person name="Rusch D."/>
            <person name="Podicherti R."/>
            <person name="Tsui H.-C.T."/>
            <person name="Winkler M.E."/>
        </authorList>
    </citation>
    <scope>NUCLEOTIDE SEQUENCE</scope>
</reference>
<feature type="domain" description="Aspartyl/Glutamyl-tRNA(Gln) amidotransferase subunit B/E catalytic" evidence="5">
    <location>
        <begin position="5"/>
        <end position="288"/>
    </location>
</feature>
<dbReference type="GO" id="GO:0005524">
    <property type="term" value="F:ATP binding"/>
    <property type="evidence" value="ECO:0007669"/>
    <property type="project" value="UniProtKB-KW"/>
</dbReference>
<evidence type="ECO:0000259" key="5">
    <source>
        <dbReference type="Pfam" id="PF02934"/>
    </source>
</evidence>
<dbReference type="Pfam" id="PF02934">
    <property type="entry name" value="GatB_N"/>
    <property type="match status" value="1"/>
</dbReference>
<dbReference type="NCBIfam" id="NF004012">
    <property type="entry name" value="PRK05477.1-2"/>
    <property type="match status" value="1"/>
</dbReference>
<dbReference type="NCBIfam" id="NF004014">
    <property type="entry name" value="PRK05477.1-4"/>
    <property type="match status" value="1"/>
</dbReference>
<dbReference type="PANTHER" id="PTHR11659">
    <property type="entry name" value="GLUTAMYL-TRNA GLN AMIDOTRANSFERASE SUBUNIT B MITOCHONDRIAL AND PROKARYOTIC PET112-RELATED"/>
    <property type="match status" value="1"/>
</dbReference>
<evidence type="ECO:0000256" key="2">
    <source>
        <dbReference type="ARBA" id="ARBA00022741"/>
    </source>
</evidence>
<dbReference type="AlphaFoldDB" id="A0A382QG27"/>
<keyword evidence="2" id="KW-0547">Nucleotide-binding</keyword>
<evidence type="ECO:0000256" key="3">
    <source>
        <dbReference type="ARBA" id="ARBA00022840"/>
    </source>
</evidence>
<dbReference type="InterPro" id="IPR017958">
    <property type="entry name" value="Gln-tRNA_amidoTrfase_suB_CS"/>
</dbReference>
<keyword evidence="1" id="KW-0436">Ligase</keyword>
<feature type="non-terminal residue" evidence="6">
    <location>
        <position position="310"/>
    </location>
</feature>
<dbReference type="PANTHER" id="PTHR11659:SF0">
    <property type="entry name" value="GLUTAMYL-TRNA(GLN) AMIDOTRANSFERASE SUBUNIT B, MITOCHONDRIAL"/>
    <property type="match status" value="1"/>
</dbReference>
<dbReference type="PROSITE" id="PS01234">
    <property type="entry name" value="GATB"/>
    <property type="match status" value="1"/>
</dbReference>
<dbReference type="InterPro" id="IPR017959">
    <property type="entry name" value="Asn/Gln-tRNA_amidoTrfase_suB/E"/>
</dbReference>
<organism evidence="6">
    <name type="scientific">marine metagenome</name>
    <dbReference type="NCBI Taxonomy" id="408172"/>
    <lineage>
        <taxon>unclassified sequences</taxon>
        <taxon>metagenomes</taxon>
        <taxon>ecological metagenomes</taxon>
    </lineage>
</organism>
<keyword evidence="4" id="KW-0648">Protein biosynthesis</keyword>
<evidence type="ECO:0000256" key="1">
    <source>
        <dbReference type="ARBA" id="ARBA00022598"/>
    </source>
</evidence>
<sequence>MNYETVIGMEVHVELHTKSKMFCRCPADHFQVNANQHICPVCTAQPGALPVINGRAIELTVMTGMALGCEIRPHSVFARKNYVYPDLPKGYQVSQYELPLCEHGRIRIAGDGDTEKHIAIERVHLEEDAGKLQHQGNASLVDYNRAGVPLMEIVTDASIRSADEACAYLLKIRQLVRYLGASTGDMEKGAMRCEANISVRQEGSEELGTKVEVKNLNSFRSVRNAIDYEVKRQIETLEDGGAVRQVTMGGDEAENTTREQRSKEYADDYRYFPEPDLLDVRVDEAWMQRVETELPELPDAKADRFADTPR</sequence>
<keyword evidence="3" id="KW-0067">ATP-binding</keyword>
<dbReference type="NCBIfam" id="TIGR00133">
    <property type="entry name" value="gatB"/>
    <property type="match status" value="1"/>
</dbReference>
<name>A0A382QG27_9ZZZZ</name>
<dbReference type="GO" id="GO:0070681">
    <property type="term" value="P:glutaminyl-tRNAGln biosynthesis via transamidation"/>
    <property type="evidence" value="ECO:0007669"/>
    <property type="project" value="TreeGrafter"/>
</dbReference>
<proteinExistence type="predicted"/>
<dbReference type="InterPro" id="IPR004413">
    <property type="entry name" value="GatB"/>
</dbReference>